<evidence type="ECO:0000313" key="2">
    <source>
        <dbReference type="EMBL" id="OGC63695.1"/>
    </source>
</evidence>
<dbReference type="Proteomes" id="UP000176614">
    <property type="component" value="Unassembled WGS sequence"/>
</dbReference>
<dbReference type="InterPro" id="IPR007374">
    <property type="entry name" value="ASCH_domain"/>
</dbReference>
<organism evidence="2 3">
    <name type="scientific">candidate division WWE3 bacterium RIFOXYA2_FULL_46_9</name>
    <dbReference type="NCBI Taxonomy" id="1802636"/>
    <lineage>
        <taxon>Bacteria</taxon>
        <taxon>Katanobacteria</taxon>
    </lineage>
</organism>
<proteinExistence type="predicted"/>
<dbReference type="AlphaFoldDB" id="A0A1F4W2V6"/>
<accession>A0A1F4W2V6</accession>
<reference evidence="2 3" key="1">
    <citation type="journal article" date="2016" name="Nat. Commun.">
        <title>Thousands of microbial genomes shed light on interconnected biogeochemical processes in an aquifer system.</title>
        <authorList>
            <person name="Anantharaman K."/>
            <person name="Brown C.T."/>
            <person name="Hug L.A."/>
            <person name="Sharon I."/>
            <person name="Castelle C.J."/>
            <person name="Probst A.J."/>
            <person name="Thomas B.C."/>
            <person name="Singh A."/>
            <person name="Wilkins M.J."/>
            <person name="Karaoz U."/>
            <person name="Brodie E.L."/>
            <person name="Williams K.H."/>
            <person name="Hubbard S.S."/>
            <person name="Banfield J.F."/>
        </authorList>
    </citation>
    <scope>NUCLEOTIDE SEQUENCE [LARGE SCALE GENOMIC DNA]</scope>
</reference>
<dbReference type="InterPro" id="IPR015947">
    <property type="entry name" value="PUA-like_sf"/>
</dbReference>
<feature type="domain" description="ASCH" evidence="1">
    <location>
        <begin position="6"/>
        <end position="112"/>
    </location>
</feature>
<dbReference type="Pfam" id="PF04266">
    <property type="entry name" value="ASCH"/>
    <property type="match status" value="1"/>
</dbReference>
<protein>
    <recommendedName>
        <fullName evidence="1">ASCH domain-containing protein</fullName>
    </recommendedName>
</protein>
<dbReference type="SUPFAM" id="SSF88697">
    <property type="entry name" value="PUA domain-like"/>
    <property type="match status" value="1"/>
</dbReference>
<evidence type="ECO:0000313" key="3">
    <source>
        <dbReference type="Proteomes" id="UP000176614"/>
    </source>
</evidence>
<comment type="caution">
    <text evidence="2">The sequence shown here is derived from an EMBL/GenBank/DDBJ whole genome shotgun (WGS) entry which is preliminary data.</text>
</comment>
<name>A0A1F4W2V6_UNCKA</name>
<evidence type="ECO:0000259" key="1">
    <source>
        <dbReference type="Pfam" id="PF04266"/>
    </source>
</evidence>
<gene>
    <name evidence="2" type="ORF">A2264_04940</name>
</gene>
<sequence>MANLMHLSRKAFEQVIAKAKTVEIRVNDQKRRLLRVGDIITFVNCSNQADTISVVVTKLAVMDLFVDLFREVLPSLAGWPAGTSPRDAAIAMQYYYTLEEEREFGVVAIFFERV</sequence>
<dbReference type="EMBL" id="MEVT01000004">
    <property type="protein sequence ID" value="OGC63695.1"/>
    <property type="molecule type" value="Genomic_DNA"/>
</dbReference>
<dbReference type="Gene3D" id="2.30.130.30">
    <property type="entry name" value="Hypothetical protein"/>
    <property type="match status" value="1"/>
</dbReference>